<sequence>MFKQKSIIIISMLALAALFLTTLFWGAKLPNTYKNGFTRIFSSKPITEINRTQSKEPFLNISGVNNGQIHLTVPNPNWVISIDTSFKKIDTVYIGIPQENGKEVKTFTTYVDSTSVKVLANNISTLFYGTINKPTLQQVKLETLPFTRSTITNNAIIVRAVDSTYRNQVFHKIDLKSGRLIQTENIFKMKDDGGLDSDGILTYDQFSHNIVYIKNYENKFYLIDTNLNILSTHTTIDTTSAVEKFGKIIKSKNNQIDIKPSTSRVIVNNKCSIYKNILYILSGLKADNENNHQFKNNSVVDKYSLPDGQYIESFYIPNIQNQKLKDFYVGQEKIFALYKDQIAIYKLK</sequence>
<accession>A0AAJ5WU04</accession>
<organism evidence="1 2">
    <name type="scientific">Candidatus Pseudobacter hemicellulosilyticus</name>
    <dbReference type="NCBI Taxonomy" id="3121375"/>
    <lineage>
        <taxon>Bacteria</taxon>
        <taxon>Pseudomonadati</taxon>
        <taxon>Bacteroidota</taxon>
        <taxon>Chitinophagia</taxon>
        <taxon>Chitinophagales</taxon>
        <taxon>Chitinophagaceae</taxon>
        <taxon>Pseudobacter</taxon>
    </lineage>
</organism>
<reference evidence="1" key="1">
    <citation type="submission" date="2023-03" db="EMBL/GenBank/DDBJ databases">
        <title>Andean soil-derived lignocellulolytic bacterial consortium as a source of novel taxa and putative plastic-active enzymes.</title>
        <authorList>
            <person name="Diaz-Garcia L."/>
            <person name="Chuvochina M."/>
            <person name="Feuerriegel G."/>
            <person name="Bunk B."/>
            <person name="Sproer C."/>
            <person name="Streit W.R."/>
            <person name="Rodriguez L.M."/>
            <person name="Overmann J."/>
            <person name="Jimenez D.J."/>
        </authorList>
    </citation>
    <scope>NUCLEOTIDE SEQUENCE</scope>
    <source>
        <strain evidence="1">MAG 7</strain>
    </source>
</reference>
<evidence type="ECO:0000313" key="1">
    <source>
        <dbReference type="EMBL" id="WEK36134.1"/>
    </source>
</evidence>
<proteinExistence type="predicted"/>
<evidence type="ECO:0000313" key="2">
    <source>
        <dbReference type="Proteomes" id="UP001220610"/>
    </source>
</evidence>
<dbReference type="Proteomes" id="UP001220610">
    <property type="component" value="Chromosome"/>
</dbReference>
<dbReference type="AlphaFoldDB" id="A0AAJ5WU04"/>
<gene>
    <name evidence="1" type="ORF">P0Y53_01355</name>
</gene>
<protein>
    <submittedName>
        <fullName evidence="1">Uncharacterized protein</fullName>
    </submittedName>
</protein>
<name>A0AAJ5WU04_9BACT</name>
<dbReference type="EMBL" id="CP119311">
    <property type="protein sequence ID" value="WEK36134.1"/>
    <property type="molecule type" value="Genomic_DNA"/>
</dbReference>